<keyword evidence="2" id="KW-1185">Reference proteome</keyword>
<accession>A0A8S1QLX3</accession>
<name>A0A8S1QLX3_PARPR</name>
<reference evidence="1" key="1">
    <citation type="submission" date="2021-01" db="EMBL/GenBank/DDBJ databases">
        <authorList>
            <consortium name="Genoscope - CEA"/>
            <person name="William W."/>
        </authorList>
    </citation>
    <scope>NUCLEOTIDE SEQUENCE</scope>
</reference>
<dbReference type="PANTHER" id="PTHR33706">
    <property type="entry name" value="MORN VARIANT REPEAT PROTEIN"/>
    <property type="match status" value="1"/>
</dbReference>
<dbReference type="PANTHER" id="PTHR33706:SF1">
    <property type="entry name" value="TPR REPEAT PROTEIN"/>
    <property type="match status" value="1"/>
</dbReference>
<sequence length="476" mass="56236">MQNLKELEKCANSTNVFFRGYKIGGVRIGKWDYIMNGESMFGGDYNCSGQKVGIWIEPDKNYEKNLITFSGEYREDIKVGIWNTLLKEQIIEGGGQYNEKGQKQGMWIEVQNNTTSDFLLLYQGNYKEGRRVNNWKWTLDNETIGQGQYNDNGQKDKFWTEVDENYSKFQKFKFQGSYKNGMRIEKWLILHNEFITGGGVYSYEFKKNGIWVEPIENYTEYCPVFQKGTYTQDIKVGEWSVLLHNSTIGGGKYDKSGLKQGDWIDENYIGWIILKWNQNIIMEIQIRKLIIVIVNLNFNYQSQCMYNEIGEKQEYWIDFHKDYYQNEILFEGNYKKGKRYGLWNIQQQNIIIGNGLYDEYGQKFGLWKELHPLYSGMCELMMKGEYLNGVKINYWQIVTQKYNKLIGGGSFSEQGQKIGKWIEPHQCYSLYRQVISYGSYVDGLKIGIWEDIYLNKILNYYNFDKEGKRIKIQNQI</sequence>
<dbReference type="AlphaFoldDB" id="A0A8S1QLX3"/>
<gene>
    <name evidence="1" type="ORF">PPRIM_AZ9-3.1.T1720004</name>
</gene>
<organism evidence="1 2">
    <name type="scientific">Paramecium primaurelia</name>
    <dbReference type="NCBI Taxonomy" id="5886"/>
    <lineage>
        <taxon>Eukaryota</taxon>
        <taxon>Sar</taxon>
        <taxon>Alveolata</taxon>
        <taxon>Ciliophora</taxon>
        <taxon>Intramacronucleata</taxon>
        <taxon>Oligohymenophorea</taxon>
        <taxon>Peniculida</taxon>
        <taxon>Parameciidae</taxon>
        <taxon>Paramecium</taxon>
    </lineage>
</organism>
<dbReference type="Proteomes" id="UP000688137">
    <property type="component" value="Unassembled WGS sequence"/>
</dbReference>
<protein>
    <submittedName>
        <fullName evidence="1">Uncharacterized protein</fullName>
    </submittedName>
</protein>
<dbReference type="EMBL" id="CAJJDM010000181">
    <property type="protein sequence ID" value="CAD8116416.1"/>
    <property type="molecule type" value="Genomic_DNA"/>
</dbReference>
<comment type="caution">
    <text evidence="1">The sequence shown here is derived from an EMBL/GenBank/DDBJ whole genome shotgun (WGS) entry which is preliminary data.</text>
</comment>
<proteinExistence type="predicted"/>
<evidence type="ECO:0000313" key="2">
    <source>
        <dbReference type="Proteomes" id="UP000688137"/>
    </source>
</evidence>
<evidence type="ECO:0000313" key="1">
    <source>
        <dbReference type="EMBL" id="CAD8116416.1"/>
    </source>
</evidence>